<organism evidence="11 12">
    <name type="scientific">Campylobacter corcagiensis</name>
    <dbReference type="NCBI Taxonomy" id="1448857"/>
    <lineage>
        <taxon>Bacteria</taxon>
        <taxon>Pseudomonadati</taxon>
        <taxon>Campylobacterota</taxon>
        <taxon>Epsilonproteobacteria</taxon>
        <taxon>Campylobacterales</taxon>
        <taxon>Campylobacteraceae</taxon>
        <taxon>Campylobacter</taxon>
    </lineage>
</organism>
<evidence type="ECO:0000259" key="10">
    <source>
        <dbReference type="PROSITE" id="PS50059"/>
    </source>
</evidence>
<keyword evidence="5 9" id="KW-0697">Rotamase</keyword>
<dbReference type="PROSITE" id="PS50059">
    <property type="entry name" value="FKBP_PPIASE"/>
    <property type="match status" value="1"/>
</dbReference>
<dbReference type="EC" id="5.2.1.8" evidence="9"/>
<dbReference type="RefSeq" id="WP_025802879.1">
    <property type="nucleotide sequence ID" value="NZ_CP053842.1"/>
</dbReference>
<evidence type="ECO:0000256" key="6">
    <source>
        <dbReference type="ARBA" id="ARBA00023186"/>
    </source>
</evidence>
<keyword evidence="6" id="KW-0143">Chaperone</keyword>
<comment type="function">
    <text evidence="8">Also involved in hydrogenase metallocenter assembly, probably by participating in the nickel insertion step. This function in hydrogenase biosynthesis requires chaperone activity and the presence of the metal-binding domain, but not PPIase activity.</text>
</comment>
<dbReference type="InterPro" id="IPR046357">
    <property type="entry name" value="PPIase_dom_sf"/>
</dbReference>
<accession>A0A7M1LDJ2</accession>
<dbReference type="GO" id="GO:0005737">
    <property type="term" value="C:cytoplasm"/>
    <property type="evidence" value="ECO:0007669"/>
    <property type="project" value="UniProtKB-SubCell"/>
</dbReference>
<comment type="similarity">
    <text evidence="3">Belongs to the FKBP-type PPIase family.</text>
</comment>
<evidence type="ECO:0000256" key="4">
    <source>
        <dbReference type="ARBA" id="ARBA00022490"/>
    </source>
</evidence>
<evidence type="ECO:0000256" key="5">
    <source>
        <dbReference type="ARBA" id="ARBA00023110"/>
    </source>
</evidence>
<evidence type="ECO:0000256" key="9">
    <source>
        <dbReference type="PROSITE-ProRule" id="PRU00277"/>
    </source>
</evidence>
<evidence type="ECO:0000256" key="2">
    <source>
        <dbReference type="ARBA" id="ARBA00004496"/>
    </source>
</evidence>
<protein>
    <recommendedName>
        <fullName evidence="9">peptidylprolyl isomerase</fullName>
        <ecNumber evidence="9">5.2.1.8</ecNumber>
    </recommendedName>
</protein>
<dbReference type="GO" id="GO:0003755">
    <property type="term" value="F:peptidyl-prolyl cis-trans isomerase activity"/>
    <property type="evidence" value="ECO:0007669"/>
    <property type="project" value="UniProtKB-KW"/>
</dbReference>
<gene>
    <name evidence="11" type="ORF">IMC76_05180</name>
</gene>
<sequence>MTNRTITMSYVLRDFNSKSTLEQSPQPIKFITGLGQIMPKLEEEVLALSDGDKKIITILAKDAAGEYDASAIKSIPKEEFAGIDLKEGMELFGEGENGQTVRVVVKAIGDDEVMVDFNHPFAGMDLEFDIEVIENRQANENEVKTGMPDGVVHSCGCGDHDDDHECCGGHHHDEDHECCGGNGCGCH</sequence>
<dbReference type="OrthoDB" id="9808891at2"/>
<keyword evidence="4" id="KW-0963">Cytoplasm</keyword>
<dbReference type="Proteomes" id="UP000594749">
    <property type="component" value="Chromosome"/>
</dbReference>
<dbReference type="InterPro" id="IPR048261">
    <property type="entry name" value="SlpA/SlyD-like_ins_sf"/>
</dbReference>
<keyword evidence="12" id="KW-1185">Reference proteome</keyword>
<dbReference type="Gene3D" id="2.40.10.330">
    <property type="match status" value="1"/>
</dbReference>
<dbReference type="PANTHER" id="PTHR47861:SF3">
    <property type="entry name" value="FKBP-TYPE PEPTIDYL-PROLYL CIS-TRANS ISOMERASE SLYD"/>
    <property type="match status" value="1"/>
</dbReference>
<reference evidence="11 12" key="1">
    <citation type="submission" date="2020-10" db="EMBL/GenBank/DDBJ databases">
        <title>Campylobacter and Helicobacter PacBio genomes.</title>
        <authorList>
            <person name="Lane C."/>
        </authorList>
    </citation>
    <scope>NUCLEOTIDE SEQUENCE [LARGE SCALE GENOMIC DNA]</scope>
    <source>
        <strain evidence="11 12">2016D-0077</strain>
    </source>
</reference>
<evidence type="ECO:0000256" key="1">
    <source>
        <dbReference type="ARBA" id="ARBA00000971"/>
    </source>
</evidence>
<evidence type="ECO:0000256" key="8">
    <source>
        <dbReference type="ARBA" id="ARBA00037071"/>
    </source>
</evidence>
<evidence type="ECO:0000256" key="7">
    <source>
        <dbReference type="ARBA" id="ARBA00023235"/>
    </source>
</evidence>
<dbReference type="InterPro" id="IPR001179">
    <property type="entry name" value="PPIase_FKBP_dom"/>
</dbReference>
<comment type="subcellular location">
    <subcellularLocation>
        <location evidence="2">Cytoplasm</location>
    </subcellularLocation>
</comment>
<evidence type="ECO:0000313" key="11">
    <source>
        <dbReference type="EMBL" id="QOQ86627.1"/>
    </source>
</evidence>
<proteinExistence type="inferred from homology"/>
<dbReference type="GO" id="GO:0042026">
    <property type="term" value="P:protein refolding"/>
    <property type="evidence" value="ECO:0007669"/>
    <property type="project" value="UniProtKB-ARBA"/>
</dbReference>
<dbReference type="PANTHER" id="PTHR47861">
    <property type="entry name" value="FKBP-TYPE PEPTIDYL-PROLYL CIS-TRANS ISOMERASE SLYD"/>
    <property type="match status" value="1"/>
</dbReference>
<feature type="domain" description="PPIase FKBP-type" evidence="10">
    <location>
        <begin position="3"/>
        <end position="76"/>
    </location>
</feature>
<dbReference type="SUPFAM" id="SSF54534">
    <property type="entry name" value="FKBP-like"/>
    <property type="match status" value="1"/>
</dbReference>
<dbReference type="AlphaFoldDB" id="A0A7M1LDJ2"/>
<dbReference type="EMBL" id="CP063078">
    <property type="protein sequence ID" value="QOQ86627.1"/>
    <property type="molecule type" value="Genomic_DNA"/>
</dbReference>
<comment type="catalytic activity">
    <reaction evidence="1 9">
        <text>[protein]-peptidylproline (omega=180) = [protein]-peptidylproline (omega=0)</text>
        <dbReference type="Rhea" id="RHEA:16237"/>
        <dbReference type="Rhea" id="RHEA-COMP:10747"/>
        <dbReference type="Rhea" id="RHEA-COMP:10748"/>
        <dbReference type="ChEBI" id="CHEBI:83833"/>
        <dbReference type="ChEBI" id="CHEBI:83834"/>
        <dbReference type="EC" id="5.2.1.8"/>
    </reaction>
</comment>
<dbReference type="Gene3D" id="3.10.50.40">
    <property type="match status" value="1"/>
</dbReference>
<evidence type="ECO:0000313" key="12">
    <source>
        <dbReference type="Proteomes" id="UP000594749"/>
    </source>
</evidence>
<name>A0A7M1LDJ2_9BACT</name>
<evidence type="ECO:0000256" key="3">
    <source>
        <dbReference type="ARBA" id="ARBA00006577"/>
    </source>
</evidence>
<keyword evidence="7 9" id="KW-0413">Isomerase</keyword>